<dbReference type="RefSeq" id="WP_011996317.1">
    <property type="nucleotide sequence ID" value="NC_009726.1"/>
</dbReference>
<evidence type="ECO:0000259" key="2">
    <source>
        <dbReference type="PROSITE" id="PS50076"/>
    </source>
</evidence>
<dbReference type="PANTHER" id="PTHR24074">
    <property type="entry name" value="CO-CHAPERONE PROTEIN DJLA"/>
    <property type="match status" value="1"/>
</dbReference>
<dbReference type="CDD" id="cd06257">
    <property type="entry name" value="DnaJ"/>
    <property type="match status" value="1"/>
</dbReference>
<dbReference type="InterPro" id="IPR001623">
    <property type="entry name" value="DnaJ_domain"/>
</dbReference>
<dbReference type="Pfam" id="PF00226">
    <property type="entry name" value="DnaJ"/>
    <property type="match status" value="1"/>
</dbReference>
<dbReference type="PRINTS" id="PR00625">
    <property type="entry name" value="JDOMAIN"/>
</dbReference>
<evidence type="ECO:0000313" key="4">
    <source>
        <dbReference type="Proteomes" id="UP000008555"/>
    </source>
</evidence>
<dbReference type="EMBL" id="CP000735">
    <property type="protein sequence ID" value="ABS78553.1"/>
    <property type="molecule type" value="Genomic_DNA"/>
</dbReference>
<dbReference type="InterPro" id="IPR036869">
    <property type="entry name" value="J_dom_sf"/>
</dbReference>
<accession>A9KH46</accession>
<protein>
    <submittedName>
        <fullName evidence="3">Chaperone protein</fullName>
    </submittedName>
</protein>
<dbReference type="InterPro" id="IPR050817">
    <property type="entry name" value="DjlA_DnaK_co-chaperone"/>
</dbReference>
<dbReference type="Gene3D" id="1.10.287.110">
    <property type="entry name" value="DnaJ domain"/>
    <property type="match status" value="1"/>
</dbReference>
<proteinExistence type="predicted"/>
<dbReference type="KEGG" id="cbd:CBUD_A0015"/>
<dbReference type="PROSITE" id="PS50076">
    <property type="entry name" value="DNAJ_2"/>
    <property type="match status" value="1"/>
</dbReference>
<reference evidence="3 4" key="1">
    <citation type="journal article" date="2009" name="Infect. Immun.">
        <title>Comparative genomics reveal extensive transposon-mediated genomic plasticity and diversity among potential effector proteins within the genus Coxiella.</title>
        <authorList>
            <person name="Beare P.A."/>
            <person name="Unsworth N."/>
            <person name="Andoh M."/>
            <person name="Voth D.E."/>
            <person name="Omsland A."/>
            <person name="Gilk S.D."/>
            <person name="Williams K.P."/>
            <person name="Sobral B.W."/>
            <person name="Kupko J.J.III."/>
            <person name="Porcella S.F."/>
            <person name="Samuel J.E."/>
            <person name="Heinzen R.A."/>
        </authorList>
    </citation>
    <scope>NUCLEOTIDE SEQUENCE [LARGE SCALE GENOMIC DNA]</scope>
    <source>
        <strain evidence="3 4">Dugway 5J108-111</strain>
        <plasmid evidence="4">pQpDG</plasmid>
    </source>
</reference>
<gene>
    <name evidence="3" type="primary">dnaJ</name>
    <name evidence="3" type="ordered locus">CBUD_A0015</name>
</gene>
<feature type="domain" description="J" evidence="2">
    <location>
        <begin position="9"/>
        <end position="86"/>
    </location>
</feature>
<keyword evidence="1" id="KW-0143">Chaperone</keyword>
<dbReference type="AlphaFoldDB" id="A9KH46"/>
<dbReference type="SUPFAM" id="SSF46565">
    <property type="entry name" value="Chaperone J-domain"/>
    <property type="match status" value="1"/>
</dbReference>
<organism evidence="3 4">
    <name type="scientific">Coxiella burnetii (strain Dugway 5J108-111)</name>
    <dbReference type="NCBI Taxonomy" id="434922"/>
    <lineage>
        <taxon>Bacteria</taxon>
        <taxon>Pseudomonadati</taxon>
        <taxon>Pseudomonadota</taxon>
        <taxon>Gammaproteobacteria</taxon>
        <taxon>Legionellales</taxon>
        <taxon>Coxiellaceae</taxon>
        <taxon>Coxiella</taxon>
    </lineage>
</organism>
<dbReference type="HOGENOM" id="CLU_543723_0_0_6"/>
<dbReference type="SMART" id="SM00271">
    <property type="entry name" value="DnaJ"/>
    <property type="match status" value="1"/>
</dbReference>
<sequence length="528" mass="60915">MKKFNSRKDYYAVLGLTSDATNEVIGKSYRKLALIWHPDKWAKDKKYPPRDAPKTEEAVKNRFQVINEANEAISDPVTRAEYDYHRAVYKEIIKAYKIVADYDASPVEEASRRKSEGPYRRPTTEEEFFQCLEEDEKRHRKCVFRYANAQPLRVKQNIWKLIQAKRLSYEDLEKGEDIQHSFLWHAVFNDDEVTDYVCEGLGLTESRIRRLKERDAKSGSNKDSVEEELRKINIVAMANDYWTQCKNPDSSLPEKFEALGLGLPSSDDEAAHAVVHRERFLLFILNDGRTVDDHSIHLSSRNGNKLAACELTQIVNKWMGNLIRNYRTQKKKLSFAQLRQQLGYLEDVFFLDLSNVLTLLGDRLFAPMAVKILELTNKKDTVSQIKVIQLNNVLKKIQEKIAEELTSWVESTQPGDLGVRHSDEYNTKFREIHAPKVVNIFREVFKIIKQYEQKKEIVKNANMLGAILKFLKCAVQATLTIGIAAVVSQRVRDGLFFRPNTQVVLRTCGKELLEEQKKITPKGPSLTA</sequence>
<keyword evidence="3" id="KW-0614">Plasmid</keyword>
<geneLocation type="plasmid" evidence="3 4">
    <name>pQpDG</name>
</geneLocation>
<evidence type="ECO:0000256" key="1">
    <source>
        <dbReference type="ARBA" id="ARBA00023186"/>
    </source>
</evidence>
<dbReference type="Proteomes" id="UP000008555">
    <property type="component" value="Plasmid pQpDG"/>
</dbReference>
<evidence type="ECO:0000313" key="3">
    <source>
        <dbReference type="EMBL" id="ABS78553.1"/>
    </source>
</evidence>
<name>A9KH46_COXBN</name>